<dbReference type="KEGG" id="snep:Enr13x_63420"/>
<reference evidence="3 4" key="1">
    <citation type="submission" date="2019-03" db="EMBL/GenBank/DDBJ databases">
        <title>Deep-cultivation of Planctomycetes and their phenomic and genomic characterization uncovers novel biology.</title>
        <authorList>
            <person name="Wiegand S."/>
            <person name="Jogler M."/>
            <person name="Boedeker C."/>
            <person name="Pinto D."/>
            <person name="Vollmers J."/>
            <person name="Rivas-Marin E."/>
            <person name="Kohn T."/>
            <person name="Peeters S.H."/>
            <person name="Heuer A."/>
            <person name="Rast P."/>
            <person name="Oberbeckmann S."/>
            <person name="Bunk B."/>
            <person name="Jeske O."/>
            <person name="Meyerdierks A."/>
            <person name="Storesund J.E."/>
            <person name="Kallscheuer N."/>
            <person name="Luecker S."/>
            <person name="Lage O.M."/>
            <person name="Pohl T."/>
            <person name="Merkel B.J."/>
            <person name="Hornburger P."/>
            <person name="Mueller R.-W."/>
            <person name="Bruemmer F."/>
            <person name="Labrenz M."/>
            <person name="Spormann A.M."/>
            <person name="Op den Camp H."/>
            <person name="Overmann J."/>
            <person name="Amann R."/>
            <person name="Jetten M.S.M."/>
            <person name="Mascher T."/>
            <person name="Medema M.H."/>
            <person name="Devos D.P."/>
            <person name="Kaster A.-K."/>
            <person name="Ovreas L."/>
            <person name="Rohde M."/>
            <person name="Galperin M.Y."/>
            <person name="Jogler C."/>
        </authorList>
    </citation>
    <scope>NUCLEOTIDE SEQUENCE [LARGE SCALE GENOMIC DNA]</scope>
    <source>
        <strain evidence="3 4">Enr13</strain>
    </source>
</reference>
<dbReference type="GO" id="GO:0047061">
    <property type="term" value="F:glucose-fructose oxidoreductase activity"/>
    <property type="evidence" value="ECO:0007669"/>
    <property type="project" value="UniProtKB-EC"/>
</dbReference>
<dbReference type="Pfam" id="PF22725">
    <property type="entry name" value="GFO_IDH_MocA_C3"/>
    <property type="match status" value="1"/>
</dbReference>
<dbReference type="Gene3D" id="3.40.50.720">
    <property type="entry name" value="NAD(P)-binding Rossmann-like Domain"/>
    <property type="match status" value="1"/>
</dbReference>
<dbReference type="AlphaFoldDB" id="A0A518I001"/>
<evidence type="ECO:0000313" key="4">
    <source>
        <dbReference type="Proteomes" id="UP000319004"/>
    </source>
</evidence>
<dbReference type="OrthoDB" id="9783105at2"/>
<dbReference type="SUPFAM" id="SSF55347">
    <property type="entry name" value="Glyceraldehyde-3-phosphate dehydrogenase-like, C-terminal domain"/>
    <property type="match status" value="1"/>
</dbReference>
<feature type="domain" description="Gfo/Idh/MocA-like oxidoreductase N-terminal" evidence="1">
    <location>
        <begin position="13"/>
        <end position="129"/>
    </location>
</feature>
<dbReference type="Pfam" id="PF01408">
    <property type="entry name" value="GFO_IDH_MocA"/>
    <property type="match status" value="1"/>
</dbReference>
<sequence length="370" mass="41025">MTSAQCRWGILSSANIARKNWKAIGLSGNGIVRGVSSRSADRARQFIDDCQREAPFEVVPEAFDGHEALLACADIDAVYVPMPTGSRKEWVIAAAEAKKHVLIEKPVAVNAADAEAMRDACDANGVQLMDGVMFDHGKRIHAVSERVRSAALGQLRRIQTHFSFTGDSEFQSANIRTDSVLEPHGCLGDLGWYCIRFILWASGFRDPLEVSGRTLTPLSRDGSDDWVPGEFAGELVFDGGLTAGFFCSFCTANQQLATLSGDSGYLTIDDFVLPLYDSKTEYQIHRHELQIDNCQWNFRRRSETFQCDEYHSGESNAQEVEMMRTFNQIAISGTLDRGLADRAVQTQRILDACRRSDSMGGQRIPLREPS</sequence>
<gene>
    <name evidence="3" type="primary">gfo_9</name>
    <name evidence="3" type="ORF">Enr13x_63420</name>
</gene>
<name>A0A518I001_9BACT</name>
<feature type="domain" description="GFO/IDH/MocA-like oxidoreductase" evidence="2">
    <location>
        <begin position="141"/>
        <end position="266"/>
    </location>
</feature>
<dbReference type="PANTHER" id="PTHR46368:SF4">
    <property type="entry name" value="OS10G0403700 PROTEIN"/>
    <property type="match status" value="1"/>
</dbReference>
<dbReference type="InterPro" id="IPR036291">
    <property type="entry name" value="NAD(P)-bd_dom_sf"/>
</dbReference>
<dbReference type="PANTHER" id="PTHR46368">
    <property type="match status" value="1"/>
</dbReference>
<dbReference type="EMBL" id="CP037423">
    <property type="protein sequence ID" value="QDV46433.1"/>
    <property type="molecule type" value="Genomic_DNA"/>
</dbReference>
<keyword evidence="3" id="KW-0560">Oxidoreductase</keyword>
<dbReference type="GO" id="GO:0000166">
    <property type="term" value="F:nucleotide binding"/>
    <property type="evidence" value="ECO:0007669"/>
    <property type="project" value="InterPro"/>
</dbReference>
<protein>
    <submittedName>
        <fullName evidence="3">Glucose--fructose oxidoreductase</fullName>
        <ecNumber evidence="3">1.1.99.28</ecNumber>
    </submittedName>
</protein>
<dbReference type="InterPro" id="IPR000683">
    <property type="entry name" value="Gfo/Idh/MocA-like_OxRdtase_N"/>
</dbReference>
<dbReference type="Proteomes" id="UP000319004">
    <property type="component" value="Chromosome"/>
</dbReference>
<dbReference type="Gene3D" id="3.30.360.10">
    <property type="entry name" value="Dihydrodipicolinate Reductase, domain 2"/>
    <property type="match status" value="1"/>
</dbReference>
<proteinExistence type="predicted"/>
<evidence type="ECO:0000259" key="2">
    <source>
        <dbReference type="Pfam" id="PF22725"/>
    </source>
</evidence>
<dbReference type="EC" id="1.1.99.28" evidence="3"/>
<keyword evidence="4" id="KW-1185">Reference proteome</keyword>
<evidence type="ECO:0000313" key="3">
    <source>
        <dbReference type="EMBL" id="QDV46433.1"/>
    </source>
</evidence>
<dbReference type="RefSeq" id="WP_145390577.1">
    <property type="nucleotide sequence ID" value="NZ_CP037423.1"/>
</dbReference>
<dbReference type="InterPro" id="IPR055170">
    <property type="entry name" value="GFO_IDH_MocA-like_dom"/>
</dbReference>
<organism evidence="3 4">
    <name type="scientific">Stieleria neptunia</name>
    <dbReference type="NCBI Taxonomy" id="2527979"/>
    <lineage>
        <taxon>Bacteria</taxon>
        <taxon>Pseudomonadati</taxon>
        <taxon>Planctomycetota</taxon>
        <taxon>Planctomycetia</taxon>
        <taxon>Pirellulales</taxon>
        <taxon>Pirellulaceae</taxon>
        <taxon>Stieleria</taxon>
    </lineage>
</organism>
<evidence type="ECO:0000259" key="1">
    <source>
        <dbReference type="Pfam" id="PF01408"/>
    </source>
</evidence>
<accession>A0A518I001</accession>
<dbReference type="SUPFAM" id="SSF51735">
    <property type="entry name" value="NAD(P)-binding Rossmann-fold domains"/>
    <property type="match status" value="1"/>
</dbReference>